<dbReference type="Proteomes" id="UP000001555">
    <property type="component" value="Unassembled WGS sequence"/>
</dbReference>
<dbReference type="InterPro" id="IPR006202">
    <property type="entry name" value="Neur_chan_lig-bd"/>
</dbReference>
<evidence type="ECO:0000313" key="2">
    <source>
        <dbReference type="EnsemblMetazoa" id="ISCW022624-PA"/>
    </source>
</evidence>
<dbReference type="InterPro" id="IPR036734">
    <property type="entry name" value="Neur_chan_lig-bd_sf"/>
</dbReference>
<reference evidence="2" key="2">
    <citation type="submission" date="2020-05" db="UniProtKB">
        <authorList>
            <consortium name="EnsemblMetazoa"/>
        </authorList>
    </citation>
    <scope>IDENTIFICATION</scope>
    <source>
        <strain evidence="2">wikel</strain>
    </source>
</reference>
<dbReference type="VEuPathDB" id="VectorBase:ISCW022624"/>
<proteinExistence type="predicted"/>
<dbReference type="VEuPathDB" id="VectorBase:ISCI022624"/>
<sequence>GPVQVDVDMFVLSLRDVSFMNMDYTVQVYLRTRWKDSRLRYDNQPGKVKYLNLNDPSKVWRPDLFIPNEKEANFHKLLLPNTFLRIYPQGNVFYSVR</sequence>
<dbReference type="SUPFAM" id="SSF63712">
    <property type="entry name" value="Nicotinic receptor ligand binding domain-like"/>
    <property type="match status" value="1"/>
</dbReference>
<protein>
    <recommendedName>
        <fullName evidence="1">Neurotransmitter-gated ion-channel ligand-binding domain-containing protein</fullName>
    </recommendedName>
</protein>
<name>A0A1S4M1Z7_IXOSC</name>
<dbReference type="InParanoid" id="A0A1S4M1Z7"/>
<evidence type="ECO:0000313" key="3">
    <source>
        <dbReference type="Proteomes" id="UP000001555"/>
    </source>
</evidence>
<dbReference type="EnsemblMetazoa" id="ISCW022624-RA">
    <property type="protein sequence ID" value="ISCW022624-PA"/>
    <property type="gene ID" value="ISCW022624"/>
</dbReference>
<dbReference type="Pfam" id="PF02931">
    <property type="entry name" value="Neur_chan_LBD"/>
    <property type="match status" value="1"/>
</dbReference>
<dbReference type="AlphaFoldDB" id="A0A1S4M1Z7"/>
<dbReference type="GO" id="GO:0005230">
    <property type="term" value="F:extracellular ligand-gated monoatomic ion channel activity"/>
    <property type="evidence" value="ECO:0007669"/>
    <property type="project" value="InterPro"/>
</dbReference>
<evidence type="ECO:0000259" key="1">
    <source>
        <dbReference type="Pfam" id="PF02931"/>
    </source>
</evidence>
<dbReference type="GO" id="GO:0016020">
    <property type="term" value="C:membrane"/>
    <property type="evidence" value="ECO:0007669"/>
    <property type="project" value="InterPro"/>
</dbReference>
<reference evidence="3" key="1">
    <citation type="submission" date="2008-03" db="EMBL/GenBank/DDBJ databases">
        <title>Annotation of Ixodes scapularis.</title>
        <authorList>
            <consortium name="Ixodes scapularis Genome Project Consortium"/>
            <person name="Caler E."/>
            <person name="Hannick L.I."/>
            <person name="Bidwell S."/>
            <person name="Joardar V."/>
            <person name="Thiagarajan M."/>
            <person name="Amedeo P."/>
            <person name="Galinsky K.J."/>
            <person name="Schobel S."/>
            <person name="Inman J."/>
            <person name="Hostetler J."/>
            <person name="Miller J."/>
            <person name="Hammond M."/>
            <person name="Megy K."/>
            <person name="Lawson D."/>
            <person name="Kodira C."/>
            <person name="Sutton G."/>
            <person name="Meyer J."/>
            <person name="Hill C.A."/>
            <person name="Birren B."/>
            <person name="Nene V."/>
            <person name="Collins F."/>
            <person name="Alarcon-Chaidez F."/>
            <person name="Wikel S."/>
            <person name="Strausberg R."/>
        </authorList>
    </citation>
    <scope>NUCLEOTIDE SEQUENCE [LARGE SCALE GENOMIC DNA]</scope>
    <source>
        <strain evidence="3">Wikel</strain>
    </source>
</reference>
<organism evidence="2 3">
    <name type="scientific">Ixodes scapularis</name>
    <name type="common">Black-legged tick</name>
    <name type="synonym">Deer tick</name>
    <dbReference type="NCBI Taxonomy" id="6945"/>
    <lineage>
        <taxon>Eukaryota</taxon>
        <taxon>Metazoa</taxon>
        <taxon>Ecdysozoa</taxon>
        <taxon>Arthropoda</taxon>
        <taxon>Chelicerata</taxon>
        <taxon>Arachnida</taxon>
        <taxon>Acari</taxon>
        <taxon>Parasitiformes</taxon>
        <taxon>Ixodida</taxon>
        <taxon>Ixodoidea</taxon>
        <taxon>Ixodidae</taxon>
        <taxon>Ixodinae</taxon>
        <taxon>Ixodes</taxon>
    </lineage>
</organism>
<dbReference type="Gene3D" id="2.70.170.10">
    <property type="entry name" value="Neurotransmitter-gated ion-channel ligand-binding domain"/>
    <property type="match status" value="1"/>
</dbReference>
<dbReference type="EMBL" id="ABJB011138574">
    <property type="status" value="NOT_ANNOTATED_CDS"/>
    <property type="molecule type" value="Genomic_DNA"/>
</dbReference>
<accession>A0A1S4M1Z7</accession>
<feature type="domain" description="Neurotransmitter-gated ion-channel ligand-binding" evidence="1">
    <location>
        <begin position="2"/>
        <end position="97"/>
    </location>
</feature>
<keyword evidence="3" id="KW-1185">Reference proteome</keyword>